<accession>A0AAV5W3Q1</accession>
<organism evidence="1 2">
    <name type="scientific">Pristionchus fissidentatus</name>
    <dbReference type="NCBI Taxonomy" id="1538716"/>
    <lineage>
        <taxon>Eukaryota</taxon>
        <taxon>Metazoa</taxon>
        <taxon>Ecdysozoa</taxon>
        <taxon>Nematoda</taxon>
        <taxon>Chromadorea</taxon>
        <taxon>Rhabditida</taxon>
        <taxon>Rhabditina</taxon>
        <taxon>Diplogasteromorpha</taxon>
        <taxon>Diplogasteroidea</taxon>
        <taxon>Neodiplogasteridae</taxon>
        <taxon>Pristionchus</taxon>
    </lineage>
</organism>
<gene>
    <name evidence="1" type="ORF">PFISCL1PPCAC_17866</name>
</gene>
<evidence type="ECO:0000313" key="2">
    <source>
        <dbReference type="Proteomes" id="UP001432322"/>
    </source>
</evidence>
<name>A0AAV5W3Q1_9BILA</name>
<feature type="non-terminal residue" evidence="1">
    <location>
        <position position="1"/>
    </location>
</feature>
<keyword evidence="2" id="KW-1185">Reference proteome</keyword>
<evidence type="ECO:0008006" key="3">
    <source>
        <dbReference type="Google" id="ProtNLM"/>
    </source>
</evidence>
<protein>
    <recommendedName>
        <fullName evidence="3">BTB And C-terminal Kelch domain containing protein</fullName>
    </recommendedName>
</protein>
<dbReference type="EMBL" id="BTSY01000005">
    <property type="protein sequence ID" value="GMT26569.1"/>
    <property type="molecule type" value="Genomic_DNA"/>
</dbReference>
<evidence type="ECO:0000313" key="1">
    <source>
        <dbReference type="EMBL" id="GMT26569.1"/>
    </source>
</evidence>
<dbReference type="AlphaFoldDB" id="A0AAV5W3Q1"/>
<reference evidence="1" key="1">
    <citation type="submission" date="2023-10" db="EMBL/GenBank/DDBJ databases">
        <title>Genome assembly of Pristionchus species.</title>
        <authorList>
            <person name="Yoshida K."/>
            <person name="Sommer R.J."/>
        </authorList>
    </citation>
    <scope>NUCLEOTIDE SEQUENCE</scope>
    <source>
        <strain evidence="1">RS5133</strain>
    </source>
</reference>
<comment type="caution">
    <text evidence="1">The sequence shown here is derived from an EMBL/GenBank/DDBJ whole genome shotgun (WGS) entry which is preliminary data.</text>
</comment>
<feature type="non-terminal residue" evidence="1">
    <location>
        <position position="94"/>
    </location>
</feature>
<sequence>ALLNFAKSIESETIFYDLIENALSECCGFREDSARHVVVCNRFRLRNLQHMMQWRMNSFDVIFDAVLAHELFKEFTPADMLMVRTAQEMHWLLM</sequence>
<dbReference type="Proteomes" id="UP001432322">
    <property type="component" value="Unassembled WGS sequence"/>
</dbReference>
<proteinExistence type="predicted"/>